<protein>
    <submittedName>
        <fullName evidence="1">Uncharacterized protein</fullName>
    </submittedName>
</protein>
<sequence length="170" mass="19874">MLNRGGLNIDYSDGFAMEEKYIAKYDFYIKQILDSDYIESATRTIVDQACGIDIYATIKENVYGVSLRVRTSDFHSFTLSRHVNDQYSEILKWVKQSQGIIKPAYHIQINEGKHYFTITKIDVQEFSLHLNDLIHEGKLESYYNTMLLAYEFRLSELTSNEAITKKIIYK</sequence>
<dbReference type="RefSeq" id="WP_354614449.1">
    <property type="nucleotide sequence ID" value="NZ_JBEXAE010000002.1"/>
</dbReference>
<organism evidence="1 2">
    <name type="scientific">Sediminicola arcticus</name>
    <dbReference type="NCBI Taxonomy" id="1574308"/>
    <lineage>
        <taxon>Bacteria</taxon>
        <taxon>Pseudomonadati</taxon>
        <taxon>Bacteroidota</taxon>
        <taxon>Flavobacteriia</taxon>
        <taxon>Flavobacteriales</taxon>
        <taxon>Flavobacteriaceae</taxon>
        <taxon>Sediminicola</taxon>
    </lineage>
</organism>
<accession>A0ABV2SUZ3</accession>
<dbReference type="Proteomes" id="UP001549799">
    <property type="component" value="Unassembled WGS sequence"/>
</dbReference>
<gene>
    <name evidence="1" type="ORF">ABXZ36_05310</name>
</gene>
<proteinExistence type="predicted"/>
<reference evidence="1 2" key="1">
    <citation type="submission" date="2024-07" db="EMBL/GenBank/DDBJ databases">
        <title>The genome sequence of type strain Sediminicola arcticus GDMCC 1.2805.</title>
        <authorList>
            <person name="Liu Y."/>
        </authorList>
    </citation>
    <scope>NUCLEOTIDE SEQUENCE [LARGE SCALE GENOMIC DNA]</scope>
    <source>
        <strain evidence="1 2">GDMCC 1.2805</strain>
    </source>
</reference>
<evidence type="ECO:0000313" key="1">
    <source>
        <dbReference type="EMBL" id="MET6990059.1"/>
    </source>
</evidence>
<name>A0ABV2SUZ3_9FLAO</name>
<comment type="caution">
    <text evidence="1">The sequence shown here is derived from an EMBL/GenBank/DDBJ whole genome shotgun (WGS) entry which is preliminary data.</text>
</comment>
<dbReference type="EMBL" id="JBEXAE010000002">
    <property type="protein sequence ID" value="MET6990059.1"/>
    <property type="molecule type" value="Genomic_DNA"/>
</dbReference>
<keyword evidence="2" id="KW-1185">Reference proteome</keyword>
<evidence type="ECO:0000313" key="2">
    <source>
        <dbReference type="Proteomes" id="UP001549799"/>
    </source>
</evidence>